<feature type="transmembrane region" description="Helical" evidence="2">
    <location>
        <begin position="130"/>
        <end position="147"/>
    </location>
</feature>
<evidence type="ECO:0000313" key="4">
    <source>
        <dbReference type="EMBL" id="GAA4284523.1"/>
    </source>
</evidence>
<keyword evidence="5" id="KW-1185">Reference proteome</keyword>
<feature type="transmembrane region" description="Helical" evidence="2">
    <location>
        <begin position="302"/>
        <end position="323"/>
    </location>
</feature>
<feature type="compositionally biased region" description="Basic and acidic residues" evidence="1">
    <location>
        <begin position="1"/>
        <end position="13"/>
    </location>
</feature>
<feature type="transmembrane region" description="Helical" evidence="2">
    <location>
        <begin position="62"/>
        <end position="85"/>
    </location>
</feature>
<comment type="caution">
    <text evidence="4">The sequence shown here is derived from an EMBL/GenBank/DDBJ whole genome shotgun (WGS) entry which is preliminary data.</text>
</comment>
<dbReference type="Pfam" id="PF07786">
    <property type="entry name" value="HGSNAT_cat"/>
    <property type="match status" value="1"/>
</dbReference>
<feature type="transmembrane region" description="Helical" evidence="2">
    <location>
        <begin position="200"/>
        <end position="219"/>
    </location>
</feature>
<evidence type="ECO:0000259" key="3">
    <source>
        <dbReference type="Pfam" id="PF07786"/>
    </source>
</evidence>
<keyword evidence="2" id="KW-0812">Transmembrane</keyword>
<feature type="region of interest" description="Disordered" evidence="1">
    <location>
        <begin position="1"/>
        <end position="23"/>
    </location>
</feature>
<feature type="transmembrane region" description="Helical" evidence="2">
    <location>
        <begin position="231"/>
        <end position="257"/>
    </location>
</feature>
<feature type="transmembrane region" description="Helical" evidence="2">
    <location>
        <begin position="105"/>
        <end position="124"/>
    </location>
</feature>
<keyword evidence="2" id="KW-0472">Membrane</keyword>
<dbReference type="RefSeq" id="WP_236862503.1">
    <property type="nucleotide sequence ID" value="NZ_BAABAZ010000006.1"/>
</dbReference>
<evidence type="ECO:0000256" key="1">
    <source>
        <dbReference type="SAM" id="MobiDB-lite"/>
    </source>
</evidence>
<accession>A0ABP8EKM8</accession>
<gene>
    <name evidence="4" type="ORF">GCM10022261_20540</name>
</gene>
<organism evidence="4 5">
    <name type="scientific">Brevibacterium daeguense</name>
    <dbReference type="NCBI Taxonomy" id="909936"/>
    <lineage>
        <taxon>Bacteria</taxon>
        <taxon>Bacillati</taxon>
        <taxon>Actinomycetota</taxon>
        <taxon>Actinomycetes</taxon>
        <taxon>Micrococcales</taxon>
        <taxon>Brevibacteriaceae</taxon>
        <taxon>Brevibacterium</taxon>
    </lineage>
</organism>
<feature type="transmembrane region" description="Helical" evidence="2">
    <location>
        <begin position="154"/>
        <end position="173"/>
    </location>
</feature>
<dbReference type="Proteomes" id="UP001501586">
    <property type="component" value="Unassembled WGS sequence"/>
</dbReference>
<feature type="transmembrane region" description="Helical" evidence="2">
    <location>
        <begin position="330"/>
        <end position="350"/>
    </location>
</feature>
<keyword evidence="2" id="KW-1133">Transmembrane helix</keyword>
<reference evidence="5" key="1">
    <citation type="journal article" date="2019" name="Int. J. Syst. Evol. Microbiol.">
        <title>The Global Catalogue of Microorganisms (GCM) 10K type strain sequencing project: providing services to taxonomists for standard genome sequencing and annotation.</title>
        <authorList>
            <consortium name="The Broad Institute Genomics Platform"/>
            <consortium name="The Broad Institute Genome Sequencing Center for Infectious Disease"/>
            <person name="Wu L."/>
            <person name="Ma J."/>
        </authorList>
    </citation>
    <scope>NUCLEOTIDE SEQUENCE [LARGE SCALE GENOMIC DNA]</scope>
    <source>
        <strain evidence="5">JCM 17458</strain>
    </source>
</reference>
<feature type="transmembrane region" description="Helical" evidence="2">
    <location>
        <begin position="362"/>
        <end position="382"/>
    </location>
</feature>
<name>A0ABP8EKM8_9MICO</name>
<feature type="domain" description="Heparan-alpha-glucosaminide N-acetyltransferase catalytic" evidence="3">
    <location>
        <begin position="29"/>
        <end position="255"/>
    </location>
</feature>
<evidence type="ECO:0000256" key="2">
    <source>
        <dbReference type="SAM" id="Phobius"/>
    </source>
</evidence>
<feature type="transmembrane region" description="Helical" evidence="2">
    <location>
        <begin position="30"/>
        <end position="50"/>
    </location>
</feature>
<feature type="region of interest" description="Disordered" evidence="1">
    <location>
        <begin position="402"/>
        <end position="423"/>
    </location>
</feature>
<dbReference type="InterPro" id="IPR012429">
    <property type="entry name" value="HGSNAT_cat"/>
</dbReference>
<dbReference type="EMBL" id="BAABAZ010000006">
    <property type="protein sequence ID" value="GAA4284523.1"/>
    <property type="molecule type" value="Genomic_DNA"/>
</dbReference>
<evidence type="ECO:0000313" key="5">
    <source>
        <dbReference type="Proteomes" id="UP001501586"/>
    </source>
</evidence>
<proteinExistence type="predicted"/>
<protein>
    <recommendedName>
        <fullName evidence="3">Heparan-alpha-glucosaminide N-acetyltransferase catalytic domain-containing protein</fullName>
    </recommendedName>
</protein>
<sequence>MSQADHRTAELRRPGGAGGTGSGARAGTRLIGIDAARGLALVGLIAVHILPAEIDETGDPTVAFHLFYGNSAALFALLAGVGLALSSGGRSPHQGRRMVGDRLGLAVRAALIGTIALIAAAIMPNGGSEPGILLYYSVFFLLAIPFLHLGPQSLFLSAALFGLAGPLLLQYVGPLLPESSADNHTLVNLVGEPAGTASELLLTGIYPALPYMCFILAGLGIGRLDLRNTSVVARIAGIGAALAVAATGISSILLYGLGGYERLLETPGMTEDLLYEAIAFGPDTVPNDSAWWFALVTPHTNMPLAIADSLGLALLVTALFILAGRRFVRWLTPLAVTGTMTLTLYTTHLLVLSTEIHEGLPAVWFVVHLAVAVAFAMCWSHWRGQGPLERPVTAIVRRSRQLVDPPSPGDSTGPMAKRDAMSR</sequence>